<dbReference type="EMBL" id="WUAV01000003">
    <property type="protein sequence ID" value="KAF1762961.1"/>
    <property type="molecule type" value="Genomic_DNA"/>
</dbReference>
<dbReference type="Proteomes" id="UP000483820">
    <property type="component" value="Chromosome III"/>
</dbReference>
<evidence type="ECO:0000313" key="3">
    <source>
        <dbReference type="Proteomes" id="UP000483820"/>
    </source>
</evidence>
<proteinExistence type="predicted"/>
<protein>
    <submittedName>
        <fullName evidence="2">Uncharacterized protein</fullName>
    </submittedName>
</protein>
<dbReference type="AlphaFoldDB" id="A0A6A5H7W9"/>
<keyword evidence="1" id="KW-0732">Signal</keyword>
<name>A0A6A5H7W9_CAERE</name>
<dbReference type="CTD" id="78775134"/>
<evidence type="ECO:0000313" key="2">
    <source>
        <dbReference type="EMBL" id="KAF1762961.1"/>
    </source>
</evidence>
<gene>
    <name evidence="2" type="ORF">GCK72_011226</name>
</gene>
<feature type="chain" id="PRO_5025443378" evidence="1">
    <location>
        <begin position="20"/>
        <end position="100"/>
    </location>
</feature>
<feature type="signal peptide" evidence="1">
    <location>
        <begin position="1"/>
        <end position="19"/>
    </location>
</feature>
<comment type="caution">
    <text evidence="2">The sequence shown here is derived from an EMBL/GenBank/DDBJ whole genome shotgun (WGS) entry which is preliminary data.</text>
</comment>
<reference evidence="2 3" key="1">
    <citation type="submission" date="2019-12" db="EMBL/GenBank/DDBJ databases">
        <title>Chromosome-level assembly of the Caenorhabditis remanei genome.</title>
        <authorList>
            <person name="Teterina A.A."/>
            <person name="Willis J.H."/>
            <person name="Phillips P.C."/>
        </authorList>
    </citation>
    <scope>NUCLEOTIDE SEQUENCE [LARGE SCALE GENOMIC DNA]</scope>
    <source>
        <strain evidence="2 3">PX506</strain>
        <tissue evidence="2">Whole organism</tissue>
    </source>
</reference>
<dbReference type="RefSeq" id="XP_053587878.1">
    <property type="nucleotide sequence ID" value="XM_053728301.1"/>
</dbReference>
<sequence length="100" mass="11266">MNLLTTFCIFIDIIGTVSARYVYDDSIEQDQDDYQVPRHRVTVAASPVQTTTNAMTTVVTTSDVIGDNVRDLWEENVDAGMRITRIVELKACRTGLHFLL</sequence>
<evidence type="ECO:0000256" key="1">
    <source>
        <dbReference type="SAM" id="SignalP"/>
    </source>
</evidence>
<dbReference type="GeneID" id="78775134"/>
<accession>A0A6A5H7W9</accession>
<dbReference type="KEGG" id="crq:GCK72_011226"/>
<organism evidence="2 3">
    <name type="scientific">Caenorhabditis remanei</name>
    <name type="common">Caenorhabditis vulgaris</name>
    <dbReference type="NCBI Taxonomy" id="31234"/>
    <lineage>
        <taxon>Eukaryota</taxon>
        <taxon>Metazoa</taxon>
        <taxon>Ecdysozoa</taxon>
        <taxon>Nematoda</taxon>
        <taxon>Chromadorea</taxon>
        <taxon>Rhabditida</taxon>
        <taxon>Rhabditina</taxon>
        <taxon>Rhabditomorpha</taxon>
        <taxon>Rhabditoidea</taxon>
        <taxon>Rhabditidae</taxon>
        <taxon>Peloderinae</taxon>
        <taxon>Caenorhabditis</taxon>
    </lineage>
</organism>